<dbReference type="AlphaFoldDB" id="A0A9J6BEC5"/>
<feature type="domain" description="C3H1-type" evidence="7">
    <location>
        <begin position="200"/>
        <end position="226"/>
    </location>
</feature>
<protein>
    <recommendedName>
        <fullName evidence="7">C3H1-type domain-containing protein</fullName>
    </recommendedName>
</protein>
<sequence length="329" mass="37667">MSQSQKDSQWLQLDVCREHQNGKCLISSDECPQAHPLPHVDVTADGKVMACYDSFKGRCRRISPPCKFYHPTPPLMEVLLARGRNHLAMKTQMQLLQMSEAQQQQIDVLPSTSKTAKIEIGMKRSAEMSPEIPFEMMYFKRPTLQPTALTTLPVIPAPAAAFIPQPIYQPPITIVPTDPNAVIPLNAPFVTYTDSNGQILDNLPVCQDFNRNMCSRINCKFVHLMNRKLALFIWAIFKKKRFYNFTILILDNLPVCQDFNRNMCSRINCKFVHLMNPKKLEIHEQRVAVCRDHANGICRRQQCKYYHIPIQLPSASEMALINHFGSQLN</sequence>
<evidence type="ECO:0000313" key="9">
    <source>
        <dbReference type="Proteomes" id="UP001107558"/>
    </source>
</evidence>
<name>A0A9J6BEC5_POLVA</name>
<feature type="zinc finger region" description="C3H1-type" evidence="6">
    <location>
        <begin position="45"/>
        <end position="73"/>
    </location>
</feature>
<evidence type="ECO:0000313" key="8">
    <source>
        <dbReference type="EMBL" id="KAG5667952.1"/>
    </source>
</evidence>
<accession>A0A9J6BEC5</accession>
<keyword evidence="3 6" id="KW-0863">Zinc-finger</keyword>
<dbReference type="SMART" id="SM00356">
    <property type="entry name" value="ZnF_C3H1"/>
    <property type="match status" value="5"/>
</dbReference>
<keyword evidence="4 6" id="KW-0862">Zinc</keyword>
<comment type="caution">
    <text evidence="8">The sequence shown here is derived from an EMBL/GenBank/DDBJ whole genome shotgun (WGS) entry which is preliminary data.</text>
</comment>
<feature type="domain" description="C3H1-type" evidence="7">
    <location>
        <begin position="284"/>
        <end position="310"/>
    </location>
</feature>
<dbReference type="InterPro" id="IPR054429">
    <property type="entry name" value="Znf-CCCH_Muscleblind-like"/>
</dbReference>
<evidence type="ECO:0000256" key="3">
    <source>
        <dbReference type="ARBA" id="ARBA00022771"/>
    </source>
</evidence>
<organism evidence="8 9">
    <name type="scientific">Polypedilum vanderplanki</name>
    <name type="common">Sleeping chironomid midge</name>
    <dbReference type="NCBI Taxonomy" id="319348"/>
    <lineage>
        <taxon>Eukaryota</taxon>
        <taxon>Metazoa</taxon>
        <taxon>Ecdysozoa</taxon>
        <taxon>Arthropoda</taxon>
        <taxon>Hexapoda</taxon>
        <taxon>Insecta</taxon>
        <taxon>Pterygota</taxon>
        <taxon>Neoptera</taxon>
        <taxon>Endopterygota</taxon>
        <taxon>Diptera</taxon>
        <taxon>Nematocera</taxon>
        <taxon>Chironomoidea</taxon>
        <taxon>Chironomidae</taxon>
        <taxon>Chironominae</taxon>
        <taxon>Polypedilum</taxon>
        <taxon>Polypedilum</taxon>
    </lineage>
</organism>
<feature type="zinc finger region" description="C3H1-type" evidence="6">
    <location>
        <begin position="250"/>
        <end position="276"/>
    </location>
</feature>
<gene>
    <name evidence="8" type="ORF">PVAND_015911</name>
</gene>
<evidence type="ECO:0000256" key="5">
    <source>
        <dbReference type="ARBA" id="ARBA00038226"/>
    </source>
</evidence>
<feature type="domain" description="C3H1-type" evidence="7">
    <location>
        <begin position="250"/>
        <end position="276"/>
    </location>
</feature>
<evidence type="ECO:0000256" key="1">
    <source>
        <dbReference type="ARBA" id="ARBA00022723"/>
    </source>
</evidence>
<dbReference type="Gene3D" id="3.30.1370.210">
    <property type="match status" value="3"/>
</dbReference>
<feature type="domain" description="C3H1-type" evidence="7">
    <location>
        <begin position="10"/>
        <end position="38"/>
    </location>
</feature>
<dbReference type="Proteomes" id="UP001107558">
    <property type="component" value="Chromosome 4"/>
</dbReference>
<feature type="zinc finger region" description="C3H1-type" evidence="6">
    <location>
        <begin position="284"/>
        <end position="310"/>
    </location>
</feature>
<reference evidence="8" key="1">
    <citation type="submission" date="2021-03" db="EMBL/GenBank/DDBJ databases">
        <title>Chromosome level genome of the anhydrobiotic midge Polypedilum vanderplanki.</title>
        <authorList>
            <person name="Yoshida Y."/>
            <person name="Kikawada T."/>
            <person name="Gusev O."/>
        </authorList>
    </citation>
    <scope>NUCLEOTIDE SEQUENCE</scope>
    <source>
        <strain evidence="8">NIAS01</strain>
        <tissue evidence="8">Whole body or cell culture</tissue>
    </source>
</reference>
<dbReference type="PROSITE" id="PS50103">
    <property type="entry name" value="ZF_C3H1"/>
    <property type="match status" value="5"/>
</dbReference>
<dbReference type="OrthoDB" id="6285980at2759"/>
<feature type="zinc finger region" description="C3H1-type" evidence="6">
    <location>
        <begin position="10"/>
        <end position="38"/>
    </location>
</feature>
<evidence type="ECO:0000259" key="7">
    <source>
        <dbReference type="PROSITE" id="PS50103"/>
    </source>
</evidence>
<dbReference type="PANTHER" id="PTHR12675">
    <property type="entry name" value="MUSCLEBLIND-LIKE PROTEIN"/>
    <property type="match status" value="1"/>
</dbReference>
<dbReference type="InterPro" id="IPR000571">
    <property type="entry name" value="Znf_CCCH"/>
</dbReference>
<dbReference type="Pfam" id="PF22628">
    <property type="entry name" value="zf-CCCH_10"/>
    <property type="match status" value="2"/>
</dbReference>
<feature type="domain" description="C3H1-type" evidence="7">
    <location>
        <begin position="45"/>
        <end position="73"/>
    </location>
</feature>
<dbReference type="GO" id="GO:0008270">
    <property type="term" value="F:zinc ion binding"/>
    <property type="evidence" value="ECO:0007669"/>
    <property type="project" value="UniProtKB-KW"/>
</dbReference>
<evidence type="ECO:0000256" key="6">
    <source>
        <dbReference type="PROSITE-ProRule" id="PRU00723"/>
    </source>
</evidence>
<dbReference type="EMBL" id="JADBJN010000004">
    <property type="protein sequence ID" value="KAG5667952.1"/>
    <property type="molecule type" value="Genomic_DNA"/>
</dbReference>
<keyword evidence="9" id="KW-1185">Reference proteome</keyword>
<keyword evidence="1 6" id="KW-0479">Metal-binding</keyword>
<evidence type="ECO:0000256" key="2">
    <source>
        <dbReference type="ARBA" id="ARBA00022737"/>
    </source>
</evidence>
<dbReference type="GO" id="GO:0043484">
    <property type="term" value="P:regulation of RNA splicing"/>
    <property type="evidence" value="ECO:0007669"/>
    <property type="project" value="TreeGrafter"/>
</dbReference>
<dbReference type="GO" id="GO:0003723">
    <property type="term" value="F:RNA binding"/>
    <property type="evidence" value="ECO:0007669"/>
    <property type="project" value="TreeGrafter"/>
</dbReference>
<evidence type="ECO:0000256" key="4">
    <source>
        <dbReference type="ARBA" id="ARBA00022833"/>
    </source>
</evidence>
<keyword evidence="2" id="KW-0677">Repeat</keyword>
<proteinExistence type="inferred from homology"/>
<dbReference type="PANTHER" id="PTHR12675:SF12">
    <property type="entry name" value="PROTEIN MUSCLEBLIND"/>
    <property type="match status" value="1"/>
</dbReference>
<feature type="zinc finger region" description="C3H1-type" evidence="6">
    <location>
        <begin position="200"/>
        <end position="226"/>
    </location>
</feature>
<comment type="similarity">
    <text evidence="5">Belongs to the muscleblind family.</text>
</comment>